<keyword evidence="3 11" id="KW-0138">CF(0)</keyword>
<keyword evidence="5 11" id="KW-0375">Hydrogen ion transport</keyword>
<keyword evidence="12" id="KW-0175">Coiled coil</keyword>
<evidence type="ECO:0000256" key="7">
    <source>
        <dbReference type="ARBA" id="ARBA00023065"/>
    </source>
</evidence>
<evidence type="ECO:0000256" key="5">
    <source>
        <dbReference type="ARBA" id="ARBA00022781"/>
    </source>
</evidence>
<dbReference type="PANTHER" id="PTHR34264:SF3">
    <property type="entry name" value="ATP SYNTHASE SUBUNIT B, CHLOROPLASTIC"/>
    <property type="match status" value="1"/>
</dbReference>
<accession>A0A1D8GX46</accession>
<keyword evidence="14" id="KW-0934">Plastid</keyword>
<evidence type="ECO:0000256" key="11">
    <source>
        <dbReference type="RuleBase" id="RU003848"/>
    </source>
</evidence>
<evidence type="ECO:0000313" key="14">
    <source>
        <dbReference type="EMBL" id="AOT84280.1"/>
    </source>
</evidence>
<dbReference type="InterPro" id="IPR002146">
    <property type="entry name" value="ATP_synth_b/b'su_bac/chlpt"/>
</dbReference>
<evidence type="ECO:0000256" key="6">
    <source>
        <dbReference type="ARBA" id="ARBA00022989"/>
    </source>
</evidence>
<evidence type="ECO:0000256" key="2">
    <source>
        <dbReference type="ARBA" id="ARBA00022448"/>
    </source>
</evidence>
<evidence type="ECO:0000256" key="13">
    <source>
        <dbReference type="SAM" id="Phobius"/>
    </source>
</evidence>
<dbReference type="EMBL" id="KX507373">
    <property type="protein sequence ID" value="AOT84280.1"/>
    <property type="molecule type" value="Genomic_DNA"/>
</dbReference>
<organism evidence="14">
    <name type="scientific">Oedocladium carolinianum</name>
    <dbReference type="NCBI Taxonomy" id="55992"/>
    <lineage>
        <taxon>Eukaryota</taxon>
        <taxon>Viridiplantae</taxon>
        <taxon>Chlorophyta</taxon>
        <taxon>core chlorophytes</taxon>
        <taxon>Chlorophyceae</taxon>
        <taxon>OCC clade</taxon>
        <taxon>Oedogoniales</taxon>
        <taxon>Oedogoniaceae</taxon>
        <taxon>Oedocladium</taxon>
    </lineage>
</organism>
<evidence type="ECO:0000256" key="4">
    <source>
        <dbReference type="ARBA" id="ARBA00022692"/>
    </source>
</evidence>
<feature type="transmembrane region" description="Helical" evidence="13">
    <location>
        <begin position="27"/>
        <end position="49"/>
    </location>
</feature>
<name>A0A1D8GX46_9CHLO</name>
<evidence type="ECO:0000256" key="8">
    <source>
        <dbReference type="ARBA" id="ARBA00023136"/>
    </source>
</evidence>
<dbReference type="CDD" id="cd06503">
    <property type="entry name" value="ATP-synt_Fo_b"/>
    <property type="match status" value="1"/>
</dbReference>
<dbReference type="HAMAP" id="MF_01398">
    <property type="entry name" value="ATP_synth_b_bprime"/>
    <property type="match status" value="1"/>
</dbReference>
<keyword evidence="2 11" id="KW-0813">Transport</keyword>
<evidence type="ECO:0000256" key="1">
    <source>
        <dbReference type="ARBA" id="ARBA00004167"/>
    </source>
</evidence>
<evidence type="ECO:0000256" key="12">
    <source>
        <dbReference type="SAM" id="Coils"/>
    </source>
</evidence>
<dbReference type="GO" id="GO:0015986">
    <property type="term" value="P:proton motive force-driven ATP synthesis"/>
    <property type="evidence" value="ECO:0007669"/>
    <property type="project" value="InterPro"/>
</dbReference>
<comment type="subcellular location">
    <subcellularLocation>
        <location evidence="1">Membrane</location>
        <topology evidence="1">Single-pass membrane protein</topology>
    </subcellularLocation>
</comment>
<keyword evidence="9" id="KW-0066">ATP synthesis</keyword>
<proteinExistence type="inferred from homology"/>
<keyword evidence="8 13" id="KW-0472">Membrane</keyword>
<evidence type="ECO:0000256" key="10">
    <source>
        <dbReference type="ARBA" id="ARBA00025198"/>
    </source>
</evidence>
<keyword evidence="4 11" id="KW-0812">Transmembrane</keyword>
<protein>
    <submittedName>
        <fullName evidence="14">CF0 subunit I of ATP synthase</fullName>
    </submittedName>
</protein>
<comment type="function">
    <text evidence="10">F(1)F(0) ATP synthase produces ATP from ADP in the presence of a proton or sodium gradient. F-type ATPases consist of two structural domains, F(1) containing the extramembraneous catalytic core and F(0) containing the membrane proton channel, linked together by a central stalk and a peripheral stalk. During catalysis, ATP synthesis in the catalytic domain of F(1) is coupled via a rotary mechanism of the central stalk subunits to proton translocation.</text>
</comment>
<gene>
    <name evidence="14" type="primary">atpF</name>
</gene>
<comment type="similarity">
    <text evidence="11">Belongs to the ATPase B chain family.</text>
</comment>
<keyword evidence="7 11" id="KW-0406">Ion transport</keyword>
<evidence type="ECO:0000256" key="3">
    <source>
        <dbReference type="ARBA" id="ARBA00022547"/>
    </source>
</evidence>
<dbReference type="GO" id="GO:0045259">
    <property type="term" value="C:proton-transporting ATP synthase complex"/>
    <property type="evidence" value="ECO:0007669"/>
    <property type="project" value="UniProtKB-KW"/>
</dbReference>
<dbReference type="AlphaFoldDB" id="A0A1D8GX46"/>
<sequence>MNLLTNFNIIPLGEGFGFNDNILETNIINLAAVVGIVVFFVGKNFSILLENRQQTILNNLREADQRASEALEKYNQAKKQLELAEKKANEIRQEGTLKASQEKDNCYNQYKIDLARLEEYKQETLQFYQQKAFQQIYVSIVSRALGEVKQKFNKPLSDQFHATVNNFVIARLTEYNP</sequence>
<dbReference type="GO" id="GO:0015078">
    <property type="term" value="F:proton transmembrane transporter activity"/>
    <property type="evidence" value="ECO:0007669"/>
    <property type="project" value="InterPro"/>
</dbReference>
<reference evidence="14" key="1">
    <citation type="submission" date="2016-07" db="EMBL/GenBank/DDBJ databases">
        <title>Proliferation of group II introns in the chloroplast genome of the green alga Oedocladium carolinianum (Chlorophyceae).</title>
        <authorList>
            <person name="Brouard J.-S."/>
            <person name="Turmel M."/>
            <person name="Otis C."/>
            <person name="Lemieux C."/>
        </authorList>
    </citation>
    <scope>NUCLEOTIDE SEQUENCE</scope>
</reference>
<evidence type="ECO:0000313" key="15">
    <source>
        <dbReference type="EMBL" id="UCS09745.1"/>
    </source>
</evidence>
<keyword evidence="6 13" id="KW-1133">Transmembrane helix</keyword>
<dbReference type="RefSeq" id="YP_009310736.1">
    <property type="nucleotide sequence ID" value="NC_031510.1"/>
</dbReference>
<evidence type="ECO:0000256" key="9">
    <source>
        <dbReference type="ARBA" id="ARBA00023310"/>
    </source>
</evidence>
<reference evidence="15" key="3">
    <citation type="journal article" date="2021" name="Res Sq">
        <title>Chloroplast Genomes of Five Oedogonium Species: Genome Structure, Phylogenetic Analysis and Adaptive Evolution.</title>
        <authorList>
            <person name="qian x."/>
            <person name="Hu Y."/>
            <person name="Lv W."/>
            <person name="Wang Q."/>
            <person name="Liu G."/>
            <person name="Hu Z."/>
        </authorList>
    </citation>
    <scope>NUCLEOTIDE SEQUENCE</scope>
</reference>
<geneLocation type="plastid" evidence="14"/>
<dbReference type="Pfam" id="PF00430">
    <property type="entry name" value="ATP-synt_B"/>
    <property type="match status" value="1"/>
</dbReference>
<dbReference type="GeneID" id="29991665"/>
<reference evidence="15" key="2">
    <citation type="submission" date="2020-04" db="EMBL/GenBank/DDBJ databases">
        <authorList>
            <person name="Xiong Q."/>
        </authorList>
    </citation>
    <scope>NUCLEOTIDE SEQUENCE</scope>
</reference>
<keyword evidence="14" id="KW-0150">Chloroplast</keyword>
<dbReference type="EMBL" id="MT364369">
    <property type="protein sequence ID" value="UCS09745.1"/>
    <property type="molecule type" value="Genomic_DNA"/>
</dbReference>
<feature type="coiled-coil region" evidence="12">
    <location>
        <begin position="57"/>
        <end position="94"/>
    </location>
</feature>
<dbReference type="PANTHER" id="PTHR34264">
    <property type="entry name" value="ATP SYNTHASE SUBUNIT B, CHLOROPLASTIC"/>
    <property type="match status" value="1"/>
</dbReference>